<dbReference type="Proteomes" id="UP000744555">
    <property type="component" value="Unassembled WGS sequence"/>
</dbReference>
<organism evidence="2 3">
    <name type="scientific">Aquipseudomonas alcaligenes</name>
    <name type="common">Pseudomonas alcaligenes</name>
    <dbReference type="NCBI Taxonomy" id="43263"/>
    <lineage>
        <taxon>Bacteria</taxon>
        <taxon>Pseudomonadati</taxon>
        <taxon>Pseudomonadota</taxon>
        <taxon>Gammaproteobacteria</taxon>
        <taxon>Pseudomonadales</taxon>
        <taxon>Pseudomonadaceae</taxon>
        <taxon>Aquipseudomonas</taxon>
    </lineage>
</organism>
<feature type="domain" description="YagK/YfjJ C-terminal" evidence="1">
    <location>
        <begin position="40"/>
        <end position="215"/>
    </location>
</feature>
<gene>
    <name evidence="2" type="ORF">A9179_12710</name>
</gene>
<protein>
    <recommendedName>
        <fullName evidence="1">YagK/YfjJ C-terminal domain-containing protein</fullName>
    </recommendedName>
</protein>
<evidence type="ECO:0000313" key="2">
    <source>
        <dbReference type="EMBL" id="MBC9251139.1"/>
    </source>
</evidence>
<sequence length="225" mass="25928">MFKVPPSNSIEWLGLPILVELDQSHLYYLQRIHDLLMGCLEEHPRWTVIRIDLRSSRGCCIPENAITRFIGSLKAQLKHAQQVKKSAGRRGYDPMVRYVWVRELNQGDQPHFHVAILLNHDAYFSLGNYGRLSDPDRDYDEMLSGRIYKAWGVALGISWRQAQAAVHFPERPVSALMRRGPLSNLQLYGVFYRLSYFAKQQTKRYGDGGRSFGMSQVSRIQASQD</sequence>
<dbReference type="RefSeq" id="WP_187806440.1">
    <property type="nucleotide sequence ID" value="NZ_LZEU01000001.1"/>
</dbReference>
<dbReference type="InterPro" id="IPR057271">
    <property type="entry name" value="YagK_YfjJ_C"/>
</dbReference>
<comment type="caution">
    <text evidence="2">The sequence shown here is derived from an EMBL/GenBank/DDBJ whole genome shotgun (WGS) entry which is preliminary data.</text>
</comment>
<evidence type="ECO:0000259" key="1">
    <source>
        <dbReference type="Pfam" id="PF11726"/>
    </source>
</evidence>
<dbReference type="Pfam" id="PF11726">
    <property type="entry name" value="YagK_YfjJ_C"/>
    <property type="match status" value="1"/>
</dbReference>
<proteinExistence type="predicted"/>
<keyword evidence="3" id="KW-1185">Reference proteome</keyword>
<name>A0ABR7S1Y1_AQUAC</name>
<evidence type="ECO:0000313" key="3">
    <source>
        <dbReference type="Proteomes" id="UP000744555"/>
    </source>
</evidence>
<accession>A0ABR7S1Y1</accession>
<reference evidence="2 3" key="1">
    <citation type="submission" date="2016-06" db="EMBL/GenBank/DDBJ databases">
        <authorList>
            <person name="Ramos C."/>
            <person name="Pintado A."/>
            <person name="Crespo-Gomez J.I."/>
        </authorList>
    </citation>
    <scope>NUCLEOTIDE SEQUENCE [LARGE SCALE GENOMIC DNA]</scope>
    <source>
        <strain evidence="2 3">AVO110</strain>
    </source>
</reference>
<dbReference type="EMBL" id="LZEU01000001">
    <property type="protein sequence ID" value="MBC9251139.1"/>
    <property type="molecule type" value="Genomic_DNA"/>
</dbReference>